<comment type="subcellular location">
    <subcellularLocation>
        <location evidence="5">Cell inner membrane</location>
        <topology evidence="5">Multi-pass membrane protein</topology>
    </subcellularLocation>
    <subcellularLocation>
        <location evidence="1">Membrane</location>
    </subcellularLocation>
</comment>
<feature type="domain" description="Mechanosensitive ion channel MscS" evidence="6">
    <location>
        <begin position="105"/>
        <end position="176"/>
    </location>
</feature>
<dbReference type="AlphaFoldDB" id="A0A7G9SPC4"/>
<keyword evidence="5" id="KW-0407">Ion channel</keyword>
<dbReference type="EMBL" id="CP060719">
    <property type="protein sequence ID" value="QNN69699.1"/>
    <property type="molecule type" value="Genomic_DNA"/>
</dbReference>
<keyword evidence="5" id="KW-1003">Cell membrane</keyword>
<reference evidence="7 8" key="1">
    <citation type="submission" date="2020-08" db="EMBL/GenBank/DDBJ databases">
        <title>Genome sequence of Thermomonas carbonis KCTC 42013T.</title>
        <authorList>
            <person name="Hyun D.-W."/>
            <person name="Bae J.-W."/>
        </authorList>
    </citation>
    <scope>NUCLEOTIDE SEQUENCE [LARGE SCALE GENOMIC DNA]</scope>
    <source>
        <strain evidence="7 8">KCTC 42013</strain>
    </source>
</reference>
<proteinExistence type="inferred from homology"/>
<feature type="transmembrane region" description="Helical" evidence="5">
    <location>
        <begin position="12"/>
        <end position="36"/>
    </location>
</feature>
<dbReference type="KEGG" id="tcn:H9L16_13710"/>
<dbReference type="GO" id="GO:0005886">
    <property type="term" value="C:plasma membrane"/>
    <property type="evidence" value="ECO:0007669"/>
    <property type="project" value="UniProtKB-SubCell"/>
</dbReference>
<evidence type="ECO:0000259" key="6">
    <source>
        <dbReference type="Pfam" id="PF00924"/>
    </source>
</evidence>
<dbReference type="SUPFAM" id="SSF50182">
    <property type="entry name" value="Sm-like ribonucleoproteins"/>
    <property type="match status" value="1"/>
</dbReference>
<keyword evidence="2 5" id="KW-0812">Transmembrane</keyword>
<dbReference type="Pfam" id="PF00924">
    <property type="entry name" value="MS_channel_2nd"/>
    <property type="match status" value="1"/>
</dbReference>
<evidence type="ECO:0000313" key="8">
    <source>
        <dbReference type="Proteomes" id="UP000515804"/>
    </source>
</evidence>
<dbReference type="Proteomes" id="UP000515804">
    <property type="component" value="Chromosome"/>
</dbReference>
<comment type="subunit">
    <text evidence="5">Homoheptamer.</text>
</comment>
<dbReference type="InterPro" id="IPR023408">
    <property type="entry name" value="MscS_beta-dom_sf"/>
</dbReference>
<dbReference type="InterPro" id="IPR045275">
    <property type="entry name" value="MscS_archaea/bacteria_type"/>
</dbReference>
<keyword evidence="5" id="KW-0997">Cell inner membrane</keyword>
<comment type="similarity">
    <text evidence="5">Belongs to the MscS (TC 1.A.23) family.</text>
</comment>
<evidence type="ECO:0000256" key="1">
    <source>
        <dbReference type="ARBA" id="ARBA00004370"/>
    </source>
</evidence>
<evidence type="ECO:0000256" key="4">
    <source>
        <dbReference type="ARBA" id="ARBA00023136"/>
    </source>
</evidence>
<sequence>MSTYLPDWLRPWFAEVAIVLQVLAILLLAWTVRWVLRRLIARLAKRYDLPLEVSMGVRRVSGFLLGFAALLAILHVVGVSAGVLWGAFTGFATVAAVAFFAAWSVLTNVFCAFLIMTSRPFRLHDHVELLESGERPGLRGQVMDITLVYVTLREIHAHGGHSLLRVPNSMFFQRAVRRWEPGAPDVALQAAEPMNSRDQRRVAVLGGGASANAVDPD</sequence>
<feature type="transmembrane region" description="Helical" evidence="5">
    <location>
        <begin position="63"/>
        <end position="88"/>
    </location>
</feature>
<dbReference type="Gene3D" id="2.30.30.60">
    <property type="match status" value="1"/>
</dbReference>
<keyword evidence="3 5" id="KW-1133">Transmembrane helix</keyword>
<accession>A0A7G9SPC4</accession>
<dbReference type="InterPro" id="IPR006685">
    <property type="entry name" value="MscS_channel_2nd"/>
</dbReference>
<name>A0A7G9SPC4_9GAMM</name>
<feature type="transmembrane region" description="Helical" evidence="5">
    <location>
        <begin position="94"/>
        <end position="116"/>
    </location>
</feature>
<comment type="caution">
    <text evidence="5">Lacks conserved residue(s) required for the propagation of feature annotation.</text>
</comment>
<keyword evidence="5" id="KW-0406">Ion transport</keyword>
<evidence type="ECO:0000313" key="7">
    <source>
        <dbReference type="EMBL" id="QNN69699.1"/>
    </source>
</evidence>
<organism evidence="7 8">
    <name type="scientific">Thermomonas carbonis</name>
    <dbReference type="NCBI Taxonomy" id="1463158"/>
    <lineage>
        <taxon>Bacteria</taxon>
        <taxon>Pseudomonadati</taxon>
        <taxon>Pseudomonadota</taxon>
        <taxon>Gammaproteobacteria</taxon>
        <taxon>Lysobacterales</taxon>
        <taxon>Lysobacteraceae</taxon>
        <taxon>Thermomonas</taxon>
    </lineage>
</organism>
<dbReference type="Gene3D" id="1.10.287.1260">
    <property type="match status" value="1"/>
</dbReference>
<protein>
    <recommendedName>
        <fullName evidence="5">Small-conductance mechanosensitive channel</fullName>
    </recommendedName>
</protein>
<keyword evidence="5" id="KW-0813">Transport</keyword>
<gene>
    <name evidence="7" type="ORF">H9L16_13710</name>
</gene>
<comment type="function">
    <text evidence="5">Mechanosensitive channel that participates in the regulation of osmotic pressure changes within the cell, opening in response to stretch forces in the membrane lipid bilayer, without the need for other proteins. Contributes to normal resistance to hypoosmotic shock. Forms an ion channel of 1.0 nanosiemens conductance with a slight preference for anions.</text>
</comment>
<dbReference type="PANTHER" id="PTHR30221:SF8">
    <property type="entry name" value="SMALL-CONDUCTANCE MECHANOSENSITIVE CHANNEL"/>
    <property type="match status" value="1"/>
</dbReference>
<evidence type="ECO:0000256" key="3">
    <source>
        <dbReference type="ARBA" id="ARBA00022989"/>
    </source>
</evidence>
<dbReference type="PANTHER" id="PTHR30221">
    <property type="entry name" value="SMALL-CONDUCTANCE MECHANOSENSITIVE CHANNEL"/>
    <property type="match status" value="1"/>
</dbReference>
<evidence type="ECO:0000256" key="5">
    <source>
        <dbReference type="RuleBase" id="RU369025"/>
    </source>
</evidence>
<evidence type="ECO:0000256" key="2">
    <source>
        <dbReference type="ARBA" id="ARBA00022692"/>
    </source>
</evidence>
<dbReference type="GO" id="GO:0008381">
    <property type="term" value="F:mechanosensitive monoatomic ion channel activity"/>
    <property type="evidence" value="ECO:0007669"/>
    <property type="project" value="InterPro"/>
</dbReference>
<keyword evidence="8" id="KW-1185">Reference proteome</keyword>
<keyword evidence="4 5" id="KW-0472">Membrane</keyword>
<dbReference type="InterPro" id="IPR010920">
    <property type="entry name" value="LSM_dom_sf"/>
</dbReference>